<feature type="region of interest" description="Disordered" evidence="9">
    <location>
        <begin position="474"/>
        <end position="537"/>
    </location>
</feature>
<keyword evidence="11" id="KW-1185">Reference proteome</keyword>
<evidence type="ECO:0000256" key="7">
    <source>
        <dbReference type="ARBA" id="ARBA00033453"/>
    </source>
</evidence>
<dbReference type="GO" id="GO:0001669">
    <property type="term" value="C:acrosomal vesicle"/>
    <property type="evidence" value="ECO:0007669"/>
    <property type="project" value="UniProtKB-SubCell"/>
</dbReference>
<comment type="function">
    <text evidence="8">Acrosomal protein that maintains proacrosin (pro-ACR) as an enzymatically inactive zymogen in the acrosome. Involved also in the acrosome formation.</text>
</comment>
<evidence type="ECO:0000256" key="6">
    <source>
        <dbReference type="ARBA" id="ARBA00032734"/>
    </source>
</evidence>
<dbReference type="PANTHER" id="PTHR21362:SF1">
    <property type="entry name" value="ACROSIN-BINDING PROTEIN"/>
    <property type="match status" value="1"/>
</dbReference>
<dbReference type="InterPro" id="IPR009057">
    <property type="entry name" value="Homeodomain-like_sf"/>
</dbReference>
<feature type="compositionally biased region" description="Acidic residues" evidence="9">
    <location>
        <begin position="130"/>
        <end position="182"/>
    </location>
</feature>
<gene>
    <name evidence="10" type="ORF">EOD39_9631</name>
</gene>
<feature type="compositionally biased region" description="Pro residues" evidence="9">
    <location>
        <begin position="420"/>
        <end position="429"/>
    </location>
</feature>
<evidence type="ECO:0000256" key="9">
    <source>
        <dbReference type="SAM" id="MobiDB-lite"/>
    </source>
</evidence>
<feature type="region of interest" description="Disordered" evidence="9">
    <location>
        <begin position="119"/>
        <end position="194"/>
    </location>
</feature>
<evidence type="ECO:0000256" key="3">
    <source>
        <dbReference type="ARBA" id="ARBA00022553"/>
    </source>
</evidence>
<comment type="caution">
    <text evidence="10">The sequence shown here is derived from an EMBL/GenBank/DDBJ whole genome shotgun (WGS) entry which is preliminary data.</text>
</comment>
<keyword evidence="3" id="KW-0597">Phosphoprotein</keyword>
<feature type="compositionally biased region" description="Pro residues" evidence="9">
    <location>
        <begin position="513"/>
        <end position="522"/>
    </location>
</feature>
<dbReference type="GO" id="GO:0005634">
    <property type="term" value="C:nucleus"/>
    <property type="evidence" value="ECO:0007669"/>
    <property type="project" value="TreeGrafter"/>
</dbReference>
<accession>A0A662YW49</accession>
<evidence type="ECO:0000256" key="5">
    <source>
        <dbReference type="ARBA" id="ARBA00023329"/>
    </source>
</evidence>
<keyword evidence="5" id="KW-0968">Cytoplasmic vesicle</keyword>
<feature type="compositionally biased region" description="Basic and acidic residues" evidence="9">
    <location>
        <begin position="484"/>
        <end position="493"/>
    </location>
</feature>
<dbReference type="EMBL" id="SCEB01000192">
    <property type="protein sequence ID" value="RXN00386.1"/>
    <property type="molecule type" value="Genomic_DNA"/>
</dbReference>
<evidence type="ECO:0000313" key="10">
    <source>
        <dbReference type="EMBL" id="RXN00386.1"/>
    </source>
</evidence>
<evidence type="ECO:0000256" key="8">
    <source>
        <dbReference type="ARBA" id="ARBA00045517"/>
    </source>
</evidence>
<evidence type="ECO:0000256" key="1">
    <source>
        <dbReference type="ARBA" id="ARBA00004218"/>
    </source>
</evidence>
<proteinExistence type="predicted"/>
<sequence length="711" mass="80099">MGSGKDLSKFDRGVIVGARLAGASIVQTVNACGKSRTTVSRVFKEWRTSEKTGTDRSKCGRKRLLTDRERQWLEKIVSTERTQSSRVITETLNLASEQPVSARTVRRELQRMRFYSPVPPSLLKYNQDGGSDEEYPGEVKDGEEEEGDEGLEGEKEDEDEVEEVEEEDEDDDDDDEEEEEEQPLPAAAHPTKRRGNEQLLCSGMVVSGSAPLSADCKSHEYEHNGYCCNKCLPAALVMWRGVTGQDFENRPPGTALSSSEYSTFFSALRPSWKASVTCEIRRSHGCNDPQLLRLDQFENHGVLPKGPICTDLPGSPRFSSFCQFAQFRCSNHLYYAMRVDCDSDTRSPYYPAESVMQDTVKQVESNMNPRVQDRPIYPESGPVYPEPPQNVRSLEPQYSGPPQSPLLAEPQNPRSWEPEYPNPAPPQNPPSGVSQGRLEPQMMRPPEGGQHPFLLGPWFPGHVKKTNKKKVMLHLNRSPTSFSEEDRAQRPSEDLEDQDPGPTETPPLQASPRSPPPPPPYFPQEGSMPSDGKEDTLKGRLWGMSTVEMLHILCAELLFGSCLQSTTARVWMEHEDHRQSFGELVCDSLGRQHQDSCPLCAFCSLKMEQCHASGNVNRVKCADGLNHTSYLNPKIQAEHENIGNQICDSDGFMHPHYCSFKSYQCRRYSIENILVARMTCENDKSYRVLNTERGEEEVLLWSQKFLSYTQG</sequence>
<dbReference type="Pfam" id="PF07222">
    <property type="entry name" value="PBP_sp32"/>
    <property type="match status" value="1"/>
</dbReference>
<evidence type="ECO:0000256" key="4">
    <source>
        <dbReference type="ARBA" id="ARBA00022729"/>
    </source>
</evidence>
<name>A0A662YW49_ACIRT</name>
<comment type="subcellular location">
    <subcellularLocation>
        <location evidence="1">Cytoplasmic vesicle</location>
        <location evidence="1">Secretory vesicle</location>
        <location evidence="1">Acrosome</location>
    </subcellularLocation>
</comment>
<dbReference type="Proteomes" id="UP000289886">
    <property type="component" value="Unassembled WGS sequence"/>
</dbReference>
<protein>
    <recommendedName>
        <fullName evidence="2">Acrosin-binding protein</fullName>
    </recommendedName>
    <alternativeName>
        <fullName evidence="6">Acrosin-binding protein, 60 kDa form</fullName>
    </alternativeName>
    <alternativeName>
        <fullName evidence="7">Proacrosin-binding protein sp32</fullName>
    </alternativeName>
</protein>
<feature type="region of interest" description="Disordered" evidence="9">
    <location>
        <begin position="364"/>
        <end position="459"/>
    </location>
</feature>
<dbReference type="PANTHER" id="PTHR21362">
    <property type="entry name" value="ACROSIN-BINDING PROTEIN"/>
    <property type="match status" value="1"/>
</dbReference>
<dbReference type="SUPFAM" id="SSF46689">
    <property type="entry name" value="Homeodomain-like"/>
    <property type="match status" value="1"/>
</dbReference>
<dbReference type="AlphaFoldDB" id="A0A662YW49"/>
<dbReference type="InterPro" id="IPR009865">
    <property type="entry name" value="Proacrosin-bd"/>
</dbReference>
<evidence type="ECO:0000256" key="2">
    <source>
        <dbReference type="ARBA" id="ARBA00018940"/>
    </source>
</evidence>
<reference evidence="10 11" key="1">
    <citation type="submission" date="2019-01" db="EMBL/GenBank/DDBJ databases">
        <title>Draft Genome and Complete Hox-Cluster Characterization of the Sterlet Sturgeon (Acipenser ruthenus).</title>
        <authorList>
            <person name="Wei Q."/>
        </authorList>
    </citation>
    <scope>NUCLEOTIDE SEQUENCE [LARGE SCALE GENOMIC DNA]</scope>
    <source>
        <strain evidence="10">WHYD16114868_AA</strain>
        <tissue evidence="10">Blood</tissue>
    </source>
</reference>
<keyword evidence="4" id="KW-0732">Signal</keyword>
<organism evidence="10 11">
    <name type="scientific">Acipenser ruthenus</name>
    <name type="common">Sterlet sturgeon</name>
    <dbReference type="NCBI Taxonomy" id="7906"/>
    <lineage>
        <taxon>Eukaryota</taxon>
        <taxon>Metazoa</taxon>
        <taxon>Chordata</taxon>
        <taxon>Craniata</taxon>
        <taxon>Vertebrata</taxon>
        <taxon>Euteleostomi</taxon>
        <taxon>Actinopterygii</taxon>
        <taxon>Chondrostei</taxon>
        <taxon>Acipenseriformes</taxon>
        <taxon>Acipenseridae</taxon>
        <taxon>Acipenser</taxon>
    </lineage>
</organism>
<evidence type="ECO:0000313" key="11">
    <source>
        <dbReference type="Proteomes" id="UP000289886"/>
    </source>
</evidence>